<dbReference type="Gene3D" id="3.30.70.270">
    <property type="match status" value="1"/>
</dbReference>
<dbReference type="GO" id="GO:0052621">
    <property type="term" value="F:diguanylate cyclase activity"/>
    <property type="evidence" value="ECO:0007669"/>
    <property type="project" value="UniProtKB-EC"/>
</dbReference>
<dbReference type="InterPro" id="IPR000160">
    <property type="entry name" value="GGDEF_dom"/>
</dbReference>
<dbReference type="InterPro" id="IPR043128">
    <property type="entry name" value="Rev_trsase/Diguanyl_cyclase"/>
</dbReference>
<dbReference type="Pfam" id="PF00990">
    <property type="entry name" value="GGDEF"/>
    <property type="match status" value="1"/>
</dbReference>
<feature type="transmembrane region" description="Helical" evidence="3">
    <location>
        <begin position="37"/>
        <end position="57"/>
    </location>
</feature>
<evidence type="ECO:0000259" key="4">
    <source>
        <dbReference type="PROSITE" id="PS50887"/>
    </source>
</evidence>
<dbReference type="RefSeq" id="WP_081953007.1">
    <property type="nucleotide sequence ID" value="NZ_JBEAAL010000001.1"/>
</dbReference>
<evidence type="ECO:0000256" key="1">
    <source>
        <dbReference type="ARBA" id="ARBA00012528"/>
    </source>
</evidence>
<dbReference type="PANTHER" id="PTHR45138:SF9">
    <property type="entry name" value="DIGUANYLATE CYCLASE DGCM-RELATED"/>
    <property type="match status" value="1"/>
</dbReference>
<dbReference type="EC" id="2.7.7.65" evidence="1"/>
<feature type="transmembrane region" description="Helical" evidence="3">
    <location>
        <begin position="69"/>
        <end position="87"/>
    </location>
</feature>
<dbReference type="SMART" id="SM00267">
    <property type="entry name" value="GGDEF"/>
    <property type="match status" value="1"/>
</dbReference>
<feature type="transmembrane region" description="Helical" evidence="3">
    <location>
        <begin position="99"/>
        <end position="117"/>
    </location>
</feature>
<evidence type="ECO:0000256" key="2">
    <source>
        <dbReference type="ARBA" id="ARBA00034247"/>
    </source>
</evidence>
<dbReference type="SUPFAM" id="SSF55073">
    <property type="entry name" value="Nucleotide cyclase"/>
    <property type="match status" value="1"/>
</dbReference>
<evidence type="ECO:0000256" key="3">
    <source>
        <dbReference type="SAM" id="Phobius"/>
    </source>
</evidence>
<keyword evidence="3" id="KW-1133">Transmembrane helix</keyword>
<comment type="catalytic activity">
    <reaction evidence="2">
        <text>2 GTP = 3',3'-c-di-GMP + 2 diphosphate</text>
        <dbReference type="Rhea" id="RHEA:24898"/>
        <dbReference type="ChEBI" id="CHEBI:33019"/>
        <dbReference type="ChEBI" id="CHEBI:37565"/>
        <dbReference type="ChEBI" id="CHEBI:58805"/>
        <dbReference type="EC" id="2.7.7.65"/>
    </reaction>
</comment>
<dbReference type="PANTHER" id="PTHR45138">
    <property type="entry name" value="REGULATORY COMPONENTS OF SENSORY TRANSDUCTION SYSTEM"/>
    <property type="match status" value="1"/>
</dbReference>
<dbReference type="EMBL" id="JBEAAL010000001">
    <property type="protein sequence ID" value="MEQ1403364.1"/>
    <property type="molecule type" value="Genomic_DNA"/>
</dbReference>
<dbReference type="NCBIfam" id="TIGR00254">
    <property type="entry name" value="GGDEF"/>
    <property type="match status" value="1"/>
</dbReference>
<reference evidence="5 6" key="1">
    <citation type="submission" date="2024-05" db="EMBL/GenBank/DDBJ databases">
        <title>Neorhizobium sp. Rsf11, a plant growth promoting and heavy metal resistant PAH-degrader.</title>
        <authorList>
            <person name="Golubev S.N."/>
            <person name="Muratova A.Y."/>
            <person name="Markelova M.I."/>
        </authorList>
    </citation>
    <scope>NUCLEOTIDE SEQUENCE [LARGE SCALE GENOMIC DNA]</scope>
    <source>
        <strain evidence="5 6">Rsf11</strain>
    </source>
</reference>
<feature type="transmembrane region" description="Helical" evidence="3">
    <location>
        <begin position="12"/>
        <end position="30"/>
    </location>
</feature>
<dbReference type="InterPro" id="IPR050469">
    <property type="entry name" value="Diguanylate_Cyclase"/>
</dbReference>
<evidence type="ECO:0000313" key="5">
    <source>
        <dbReference type="EMBL" id="MEQ1403364.1"/>
    </source>
</evidence>
<feature type="transmembrane region" description="Helical" evidence="3">
    <location>
        <begin position="195"/>
        <end position="214"/>
    </location>
</feature>
<name>A0ABV0LUS5_9HYPH</name>
<evidence type="ECO:0000313" key="6">
    <source>
        <dbReference type="Proteomes" id="UP001496627"/>
    </source>
</evidence>
<keyword evidence="6" id="KW-1185">Reference proteome</keyword>
<feature type="transmembrane region" description="Helical" evidence="3">
    <location>
        <begin position="153"/>
        <end position="175"/>
    </location>
</feature>
<gene>
    <name evidence="5" type="ORF">ABK249_00335</name>
</gene>
<keyword evidence="3" id="KW-0812">Transmembrane</keyword>
<keyword evidence="5" id="KW-0548">Nucleotidyltransferase</keyword>
<dbReference type="CDD" id="cd01949">
    <property type="entry name" value="GGDEF"/>
    <property type="match status" value="1"/>
</dbReference>
<proteinExistence type="predicted"/>
<dbReference type="Proteomes" id="UP001496627">
    <property type="component" value="Unassembled WGS sequence"/>
</dbReference>
<feature type="domain" description="GGDEF" evidence="4">
    <location>
        <begin position="252"/>
        <end position="384"/>
    </location>
</feature>
<protein>
    <recommendedName>
        <fullName evidence="1">diguanylate cyclase</fullName>
        <ecNumber evidence="1">2.7.7.65</ecNumber>
    </recommendedName>
</protein>
<accession>A0ABV0LUS5</accession>
<comment type="caution">
    <text evidence="5">The sequence shown here is derived from an EMBL/GenBank/DDBJ whole genome shotgun (WGS) entry which is preliminary data.</text>
</comment>
<feature type="transmembrane region" description="Helical" evidence="3">
    <location>
        <begin position="123"/>
        <end position="141"/>
    </location>
</feature>
<dbReference type="PROSITE" id="PS50887">
    <property type="entry name" value="GGDEF"/>
    <property type="match status" value="1"/>
</dbReference>
<sequence>MDNSIASLARVLIWPGIFVLFGLMFLWAWALERRRPYLLLLALGCTVFASAAASQILGWPSGTGPNAVFSGFLYTVAVLATAEGMLLRSGKRLGLRLDGAILCAVTGLLWYFCYVAPNLLARIYVQNFGYGAILLMAALRLRSLRHERLVDRLLFWTLFGFSVQFFPRTIITIGFSAPGSLEAFRTSLFWNVLQFSLAIFGAGLAFLLLTAALTDVMDDLRRERDSDPLTGALNRRGLDERLKHLLRKRSGTSVSVIVCDIDHFKSVNDRFGHSAGDEVLRSFAQLLKVNVRSQDLVVRTGGEEFTIILPDADEDQAAEVAERIRAEFQVAPFEFSSGTRVMTASFGIAQLSAKETVEAAMERADQRLYAAKAGGRNRVVGPGSSEKTAQAGSHVRSSLSIAAGGLRREATRGMI</sequence>
<organism evidence="5 6">
    <name type="scientific">Neorhizobium phenanthreniclasticum</name>
    <dbReference type="NCBI Taxonomy" id="3157917"/>
    <lineage>
        <taxon>Bacteria</taxon>
        <taxon>Pseudomonadati</taxon>
        <taxon>Pseudomonadota</taxon>
        <taxon>Alphaproteobacteria</taxon>
        <taxon>Hyphomicrobiales</taxon>
        <taxon>Rhizobiaceae</taxon>
        <taxon>Rhizobium/Agrobacterium group</taxon>
        <taxon>Neorhizobium</taxon>
    </lineage>
</organism>
<dbReference type="InterPro" id="IPR029787">
    <property type="entry name" value="Nucleotide_cyclase"/>
</dbReference>
<keyword evidence="3" id="KW-0472">Membrane</keyword>
<keyword evidence="5" id="KW-0808">Transferase</keyword>